<evidence type="ECO:0000313" key="4">
    <source>
        <dbReference type="EMBL" id="TWL33207.1"/>
    </source>
</evidence>
<dbReference type="Proteomes" id="UP000435910">
    <property type="component" value="Unassembled WGS sequence"/>
</dbReference>
<comment type="similarity">
    <text evidence="1 2">Belongs to the arylamine N-acetyltransferase family.</text>
</comment>
<dbReference type="EMBL" id="NILC01000004">
    <property type="protein sequence ID" value="TWL33207.1"/>
    <property type="molecule type" value="Genomic_DNA"/>
</dbReference>
<dbReference type="EMBL" id="CP065647">
    <property type="protein sequence ID" value="QPR73927.1"/>
    <property type="molecule type" value="Genomic_DNA"/>
</dbReference>
<evidence type="ECO:0000313" key="6">
    <source>
        <dbReference type="Proteomes" id="UP000595038"/>
    </source>
</evidence>
<dbReference type="RefSeq" id="WP_009329638.1">
    <property type="nucleotide sequence ID" value="NZ_BEXU01000043.1"/>
</dbReference>
<dbReference type="Pfam" id="PF00797">
    <property type="entry name" value="Acetyltransf_2"/>
    <property type="match status" value="1"/>
</dbReference>
<reference evidence="4 5" key="1">
    <citation type="submission" date="2019-06" db="EMBL/GenBank/DDBJ databases">
        <title>Genome sequence analysis of &gt;100 Bacillus licheniformis strains suggests intrinsic resistance to this species.</title>
        <authorList>
            <person name="Wels M."/>
            <person name="Siezen R.J."/>
            <person name="Johansen E."/>
            <person name="Stuer-Lauridsen B."/>
            <person name="Bjerre K."/>
            <person name="Nielsen B.K.K."/>
        </authorList>
    </citation>
    <scope>NUCLEOTIDE SEQUENCE [LARGE SCALE GENOMIC DNA]</scope>
    <source>
        <strain evidence="4 5">BAC-16736</strain>
    </source>
</reference>
<dbReference type="Gene3D" id="3.30.2140.20">
    <property type="match status" value="1"/>
</dbReference>
<evidence type="ECO:0000313" key="3">
    <source>
        <dbReference type="EMBL" id="QPR73927.1"/>
    </source>
</evidence>
<sequence length="252" mass="28039">MTTMLDSLFKRIGYKPGQQVTFADLPEFLSLLALQFPFENGAVLRNERISMTKTELTEALLNNKRGGLCYDLNAFLYYVLTELGFSVHMVRGTVFNAKEQAWALTGTHVAVILREGDETYLLDTGFGINLPLAPVPFSGEPVPSKTGAYRIRETKTDKGDYLLEMDKGDGWQIGYAFSLTPIDEAVLTCVRDAIFDEKASPFNKNPLASKLIKDGKLILTKDHFTKQTGGGLTKEDVNAGDFQTIFVHSFFD</sequence>
<dbReference type="PRINTS" id="PR01543">
    <property type="entry name" value="ANATRNSFRASE"/>
</dbReference>
<proteinExistence type="inferred from homology"/>
<dbReference type="GeneID" id="92859700"/>
<dbReference type="InterPro" id="IPR038765">
    <property type="entry name" value="Papain-like_cys_pep_sf"/>
</dbReference>
<organism evidence="4 5">
    <name type="scientific">Bacillus licheniformis</name>
    <dbReference type="NCBI Taxonomy" id="1402"/>
    <lineage>
        <taxon>Bacteria</taxon>
        <taxon>Bacillati</taxon>
        <taxon>Bacillota</taxon>
        <taxon>Bacilli</taxon>
        <taxon>Bacillales</taxon>
        <taxon>Bacillaceae</taxon>
        <taxon>Bacillus</taxon>
    </lineage>
</organism>
<evidence type="ECO:0000313" key="5">
    <source>
        <dbReference type="Proteomes" id="UP000435910"/>
    </source>
</evidence>
<name>A0A415J7Y6_BACLI</name>
<dbReference type="InterPro" id="IPR053710">
    <property type="entry name" value="Arylamine_NAT_domain_sf"/>
</dbReference>
<gene>
    <name evidence="4" type="ORF">CHCC16736_4019</name>
    <name evidence="3" type="ORF">I6G80_06585</name>
</gene>
<reference evidence="3 6" key="2">
    <citation type="submission" date="2020-12" db="EMBL/GenBank/DDBJ databases">
        <title>FDA dAtabase for Regulatory Grade micrObial Sequences (FDA-ARGOS): Supporting development and validation of Infectious Disease Dx tests.</title>
        <authorList>
            <person name="Nelson B."/>
            <person name="Plummer A."/>
            <person name="Tallon L."/>
            <person name="Sadzewicz L."/>
            <person name="Zhao X."/>
            <person name="Boylan J."/>
            <person name="Ott S."/>
            <person name="Bowen H."/>
            <person name="Vavikolanu K."/>
            <person name="Mehta A."/>
            <person name="Aluvathingal J."/>
            <person name="Nadendla S."/>
            <person name="Myers T."/>
            <person name="Yan Y."/>
            <person name="Sichtig H."/>
        </authorList>
    </citation>
    <scope>NUCLEOTIDE SEQUENCE [LARGE SCALE GENOMIC DNA]</scope>
    <source>
        <strain evidence="3 6">FDAARGOS_923</strain>
    </source>
</reference>
<keyword evidence="4" id="KW-0808">Transferase</keyword>
<dbReference type="PANTHER" id="PTHR11786">
    <property type="entry name" value="N-HYDROXYARYLAMINE O-ACETYLTRANSFERASE"/>
    <property type="match status" value="1"/>
</dbReference>
<dbReference type="Proteomes" id="UP000595038">
    <property type="component" value="Chromosome"/>
</dbReference>
<accession>A0A415J7Y6</accession>
<dbReference type="OMA" id="EMCQYHQ"/>
<dbReference type="InterPro" id="IPR001447">
    <property type="entry name" value="Arylamine_N-AcTrfase"/>
</dbReference>
<dbReference type="SUPFAM" id="SSF54001">
    <property type="entry name" value="Cysteine proteinases"/>
    <property type="match status" value="1"/>
</dbReference>
<dbReference type="AlphaFoldDB" id="A0A415J7Y6"/>
<evidence type="ECO:0000256" key="2">
    <source>
        <dbReference type="RuleBase" id="RU003452"/>
    </source>
</evidence>
<dbReference type="GO" id="GO:0016407">
    <property type="term" value="F:acetyltransferase activity"/>
    <property type="evidence" value="ECO:0007669"/>
    <property type="project" value="InterPro"/>
</dbReference>
<dbReference type="PANTHER" id="PTHR11786:SF0">
    <property type="entry name" value="ARYLAMINE N-ACETYLTRANSFERASE 4-RELATED"/>
    <property type="match status" value="1"/>
</dbReference>
<evidence type="ECO:0000256" key="1">
    <source>
        <dbReference type="ARBA" id="ARBA00006547"/>
    </source>
</evidence>
<protein>
    <submittedName>
        <fullName evidence="3">Arylamine N-acetyltransferase</fullName>
    </submittedName>
    <submittedName>
        <fullName evidence="4">N-hydroxyarylamine O-acetyltransferase</fullName>
    </submittedName>
</protein>